<evidence type="ECO:0000313" key="9">
    <source>
        <dbReference type="EMBL" id="EAT89631.2"/>
    </source>
</evidence>
<dbReference type="InParanoid" id="Q0UZB4"/>
<feature type="domain" description="RNA polymerase subunit H/Rpb5 C-terminal" evidence="7">
    <location>
        <begin position="204"/>
        <end position="276"/>
    </location>
</feature>
<comment type="subcellular location">
    <subcellularLocation>
        <location evidence="1">Nucleus</location>
    </subcellularLocation>
</comment>
<dbReference type="GO" id="GO:0005666">
    <property type="term" value="C:RNA polymerase III complex"/>
    <property type="evidence" value="ECO:0000318"/>
    <property type="project" value="GO_Central"/>
</dbReference>
<keyword evidence="3" id="KW-0804">Transcription</keyword>
<dbReference type="Pfam" id="PF03871">
    <property type="entry name" value="RNA_pol_Rpb5_N"/>
    <property type="match status" value="1"/>
</dbReference>
<dbReference type="Pfam" id="PF01191">
    <property type="entry name" value="RNA_pol_Rpb5_C"/>
    <property type="match status" value="1"/>
</dbReference>
<dbReference type="GO" id="GO:0005665">
    <property type="term" value="C:RNA polymerase II, core complex"/>
    <property type="evidence" value="ECO:0000318"/>
    <property type="project" value="GO_Central"/>
</dbReference>
<evidence type="ECO:0000256" key="2">
    <source>
        <dbReference type="ARBA" id="ARBA00020809"/>
    </source>
</evidence>
<feature type="region of interest" description="Disordered" evidence="6">
    <location>
        <begin position="19"/>
        <end position="45"/>
    </location>
</feature>
<proteinExistence type="inferred from homology"/>
<dbReference type="PANTHER" id="PTHR10535:SF0">
    <property type="entry name" value="DNA-DIRECTED RNA POLYMERASES I, II, AND III SUBUNIT RPABC1"/>
    <property type="match status" value="1"/>
</dbReference>
<accession>Q0UZB4</accession>
<dbReference type="RefSeq" id="XP_001793494.1">
    <property type="nucleotide sequence ID" value="XM_001793442.1"/>
</dbReference>
<dbReference type="EMBL" id="CH445328">
    <property type="protein sequence ID" value="EAT89631.2"/>
    <property type="molecule type" value="Genomic_DNA"/>
</dbReference>
<dbReference type="GO" id="GO:0006384">
    <property type="term" value="P:transcription initiation at RNA polymerase III promoter"/>
    <property type="evidence" value="ECO:0007669"/>
    <property type="project" value="EnsemblFungi"/>
</dbReference>
<evidence type="ECO:0000313" key="10">
    <source>
        <dbReference type="Proteomes" id="UP000001055"/>
    </source>
</evidence>
<keyword evidence="4" id="KW-0539">Nucleus</keyword>
<feature type="domain" description="RNA polymerase Rpb5 N-terminal" evidence="8">
    <location>
        <begin position="53"/>
        <end position="155"/>
    </location>
</feature>
<dbReference type="PANTHER" id="PTHR10535">
    <property type="entry name" value="DNA-DIRECTED RNA POLYMERASES I, II, AND III SUBUNIT RPABC1"/>
    <property type="match status" value="1"/>
</dbReference>
<dbReference type="Proteomes" id="UP000001055">
    <property type="component" value="Unassembled WGS sequence"/>
</dbReference>
<dbReference type="GO" id="GO:0003899">
    <property type="term" value="F:DNA-directed RNA polymerase activity"/>
    <property type="evidence" value="ECO:0007669"/>
    <property type="project" value="EnsemblFungi"/>
</dbReference>
<dbReference type="HAMAP" id="MF_00025">
    <property type="entry name" value="RNApol_Rpo5_RPB5"/>
    <property type="match status" value="1"/>
</dbReference>
<dbReference type="InterPro" id="IPR014381">
    <property type="entry name" value="Arch_Rpo5/euc_Rpb5"/>
</dbReference>
<comment type="similarity">
    <text evidence="5">Belongs to the archaeal Rpo5/eukaryotic RPB5 RNA polymerase subunit family.</text>
</comment>
<dbReference type="InterPro" id="IPR035913">
    <property type="entry name" value="RPB5-like_sf"/>
</dbReference>
<dbReference type="GO" id="GO:0006361">
    <property type="term" value="P:transcription initiation at RNA polymerase I promoter"/>
    <property type="evidence" value="ECO:0007669"/>
    <property type="project" value="EnsemblFungi"/>
</dbReference>
<dbReference type="GO" id="GO:0006367">
    <property type="term" value="P:transcription initiation at RNA polymerase II promoter"/>
    <property type="evidence" value="ECO:0007669"/>
    <property type="project" value="EnsemblFungi"/>
</dbReference>
<dbReference type="Gene3D" id="3.90.940.20">
    <property type="entry name" value="RPB5-like RNA polymerase subunit"/>
    <property type="match status" value="1"/>
</dbReference>
<sequence length="277" mass="31679">MPRAILKRLQNNFFDATSSFTTLRQPPDRPETPPRPLAHCPTTMDEPRYQPSLIRMWRVWRTAKEMMYERGYNVLDEEMTMSLEAFADKYAREDGEPDRSRLNFSSTPSEEMLIKYTPMPTKKEPNPVPAIGTIWCEFNADEAVGLKQLRDFMNHLGSGSFYSGIMVTVKPITGMAIRLLRGASNLSDGPKGGIEVFVEQDLLVNITKHELVPKHVLLSAEEKAQLLTRYRLKETQLPRIQSTDPVAKFLGLRRGSVVKIIRKSETAGRYASYRWVI</sequence>
<reference evidence="10" key="1">
    <citation type="journal article" date="2007" name="Plant Cell">
        <title>Dothideomycete-plant interactions illuminated by genome sequencing and EST analysis of the wheat pathogen Stagonospora nodorum.</title>
        <authorList>
            <person name="Hane J.K."/>
            <person name="Lowe R.G."/>
            <person name="Solomon P.S."/>
            <person name="Tan K.C."/>
            <person name="Schoch C.L."/>
            <person name="Spatafora J.W."/>
            <person name="Crous P.W."/>
            <person name="Kodira C."/>
            <person name="Birren B.W."/>
            <person name="Galagan J.E."/>
            <person name="Torriani S.F."/>
            <person name="McDonald B.A."/>
            <person name="Oliver R.P."/>
        </authorList>
    </citation>
    <scope>NUCLEOTIDE SEQUENCE [LARGE SCALE GENOMIC DNA]</scope>
    <source>
        <strain evidence="10">SN15 / ATCC MYA-4574 / FGSC 10173</strain>
    </source>
</reference>
<evidence type="ECO:0000256" key="1">
    <source>
        <dbReference type="ARBA" id="ARBA00004123"/>
    </source>
</evidence>
<dbReference type="NCBIfam" id="NF007129">
    <property type="entry name" value="PRK09570.1"/>
    <property type="match status" value="1"/>
</dbReference>
<dbReference type="GO" id="GO:0006368">
    <property type="term" value="P:transcription elongation by RNA polymerase II"/>
    <property type="evidence" value="ECO:0007669"/>
    <property type="project" value="EnsemblFungi"/>
</dbReference>
<protein>
    <recommendedName>
        <fullName evidence="2">DNA-directed RNA polymerases I, II, and III subunit RPABC1</fullName>
    </recommendedName>
</protein>
<dbReference type="GO" id="GO:0003677">
    <property type="term" value="F:DNA binding"/>
    <property type="evidence" value="ECO:0007669"/>
    <property type="project" value="InterPro"/>
</dbReference>
<dbReference type="InterPro" id="IPR000783">
    <property type="entry name" value="RNA_pol_subH/Rpb5_C"/>
</dbReference>
<evidence type="ECO:0000256" key="6">
    <source>
        <dbReference type="SAM" id="MobiDB-lite"/>
    </source>
</evidence>
<evidence type="ECO:0000259" key="8">
    <source>
        <dbReference type="Pfam" id="PF03871"/>
    </source>
</evidence>
<dbReference type="FunFam" id="3.40.1340.10:FF:000002">
    <property type="entry name" value="DNA-directed RNA polymerases I, II, and III subunit RPABC1"/>
    <property type="match status" value="1"/>
</dbReference>
<dbReference type="FunFam" id="3.90.940.20:FF:000001">
    <property type="entry name" value="DNA-directed RNA polymerases I, II, and III subunit RPABC1"/>
    <property type="match status" value="1"/>
</dbReference>
<dbReference type="HOGENOM" id="CLU_058320_0_0_1"/>
<dbReference type="Gene3D" id="3.40.1340.10">
    <property type="entry name" value="RNA polymerase, Rpb5, N-terminal domain"/>
    <property type="match status" value="1"/>
</dbReference>
<dbReference type="GO" id="GO:0005736">
    <property type="term" value="C:RNA polymerase I complex"/>
    <property type="evidence" value="ECO:0000318"/>
    <property type="project" value="GO_Central"/>
</dbReference>
<dbReference type="InterPro" id="IPR005571">
    <property type="entry name" value="RNA_pol_Rpb5_N"/>
</dbReference>
<dbReference type="GO" id="GO:0006363">
    <property type="term" value="P:termination of RNA polymerase I transcription"/>
    <property type="evidence" value="ECO:0007669"/>
    <property type="project" value="EnsemblFungi"/>
</dbReference>
<evidence type="ECO:0000256" key="4">
    <source>
        <dbReference type="ARBA" id="ARBA00023242"/>
    </source>
</evidence>
<dbReference type="GO" id="GO:0006366">
    <property type="term" value="P:transcription by RNA polymerase II"/>
    <property type="evidence" value="ECO:0000318"/>
    <property type="project" value="GO_Central"/>
</dbReference>
<dbReference type="GO" id="GO:0006386">
    <property type="term" value="P:termination of RNA polymerase III transcription"/>
    <property type="evidence" value="ECO:0007669"/>
    <property type="project" value="EnsemblFungi"/>
</dbReference>
<dbReference type="STRING" id="321614.Q0UZB4"/>
<evidence type="ECO:0000256" key="3">
    <source>
        <dbReference type="ARBA" id="ARBA00023163"/>
    </source>
</evidence>
<dbReference type="SUPFAM" id="SSF55287">
    <property type="entry name" value="RPB5-like RNA polymerase subunit"/>
    <property type="match status" value="1"/>
</dbReference>
<dbReference type="eggNOG" id="KOG3218">
    <property type="taxonomic scope" value="Eukaryota"/>
</dbReference>
<gene>
    <name evidence="9" type="ORF">SNOG_02900</name>
</gene>
<dbReference type="KEGG" id="pno:SNOG_02900"/>
<dbReference type="GO" id="GO:0042797">
    <property type="term" value="P:tRNA transcription by RNA polymerase III"/>
    <property type="evidence" value="ECO:0000318"/>
    <property type="project" value="GO_Central"/>
</dbReference>
<evidence type="ECO:0000259" key="7">
    <source>
        <dbReference type="Pfam" id="PF01191"/>
    </source>
</evidence>
<dbReference type="InterPro" id="IPR036710">
    <property type="entry name" value="RNA_pol_Rpb5_N_sf"/>
</dbReference>
<dbReference type="VEuPathDB" id="FungiDB:JI435_029000"/>
<dbReference type="GeneID" id="5970351"/>
<evidence type="ECO:0000256" key="5">
    <source>
        <dbReference type="ARBA" id="ARBA00025765"/>
    </source>
</evidence>
<dbReference type="AlphaFoldDB" id="Q0UZB4"/>
<dbReference type="SUPFAM" id="SSF53036">
    <property type="entry name" value="Eukaryotic RPB5 N-terminal domain"/>
    <property type="match status" value="1"/>
</dbReference>
<name>Q0UZB4_PHANO</name>
<dbReference type="FunCoup" id="Q0UZB4">
    <property type="interactions" value="977"/>
</dbReference>
<dbReference type="InterPro" id="IPR020608">
    <property type="entry name" value="RNA_pol_subH/Rpb5_CS"/>
</dbReference>
<dbReference type="PROSITE" id="PS01110">
    <property type="entry name" value="RNA_POL_H_23KD"/>
    <property type="match status" value="1"/>
</dbReference>
<dbReference type="GO" id="GO:0006362">
    <property type="term" value="P:transcription elongation by RNA polymerase I"/>
    <property type="evidence" value="ECO:0000318"/>
    <property type="project" value="GO_Central"/>
</dbReference>
<organism evidence="9 10">
    <name type="scientific">Phaeosphaeria nodorum (strain SN15 / ATCC MYA-4574 / FGSC 10173)</name>
    <name type="common">Glume blotch fungus</name>
    <name type="synonym">Parastagonospora nodorum</name>
    <dbReference type="NCBI Taxonomy" id="321614"/>
    <lineage>
        <taxon>Eukaryota</taxon>
        <taxon>Fungi</taxon>
        <taxon>Dikarya</taxon>
        <taxon>Ascomycota</taxon>
        <taxon>Pezizomycotina</taxon>
        <taxon>Dothideomycetes</taxon>
        <taxon>Pleosporomycetidae</taxon>
        <taxon>Pleosporales</taxon>
        <taxon>Pleosporineae</taxon>
        <taxon>Phaeosphaeriaceae</taxon>
        <taxon>Parastagonospora</taxon>
    </lineage>
</organism>
<dbReference type="GO" id="GO:0003968">
    <property type="term" value="F:RNA-directed RNA polymerase activity"/>
    <property type="evidence" value="ECO:0007669"/>
    <property type="project" value="EnsemblFungi"/>
</dbReference>